<evidence type="ECO:0000313" key="5">
    <source>
        <dbReference type="EMBL" id="KKN39627.1"/>
    </source>
</evidence>
<dbReference type="SUPFAM" id="SSF141868">
    <property type="entry name" value="EAL domain-like"/>
    <property type="match status" value="1"/>
</dbReference>
<dbReference type="InterPro" id="IPR035919">
    <property type="entry name" value="EAL_sf"/>
</dbReference>
<comment type="caution">
    <text evidence="5">The sequence shown here is derived from an EMBL/GenBank/DDBJ whole genome shotgun (WGS) entry which is preliminary data.</text>
</comment>
<dbReference type="Pfam" id="PF00990">
    <property type="entry name" value="GGDEF"/>
    <property type="match status" value="1"/>
</dbReference>
<dbReference type="InterPro" id="IPR003660">
    <property type="entry name" value="HAMP_dom"/>
</dbReference>
<feature type="domain" description="GGDEF" evidence="4">
    <location>
        <begin position="377"/>
        <end position="506"/>
    </location>
</feature>
<evidence type="ECO:0000259" key="3">
    <source>
        <dbReference type="PROSITE" id="PS50885"/>
    </source>
</evidence>
<dbReference type="Gene3D" id="3.20.20.450">
    <property type="entry name" value="EAL domain"/>
    <property type="match status" value="1"/>
</dbReference>
<dbReference type="Gene3D" id="3.30.70.270">
    <property type="match status" value="1"/>
</dbReference>
<dbReference type="Pfam" id="PF00563">
    <property type="entry name" value="EAL"/>
    <property type="match status" value="1"/>
</dbReference>
<dbReference type="PROSITE" id="PS50883">
    <property type="entry name" value="EAL"/>
    <property type="match status" value="1"/>
</dbReference>
<dbReference type="CDD" id="cd01949">
    <property type="entry name" value="GGDEF"/>
    <property type="match status" value="1"/>
</dbReference>
<dbReference type="SMART" id="SM00052">
    <property type="entry name" value="EAL"/>
    <property type="match status" value="1"/>
</dbReference>
<dbReference type="GO" id="GO:0016020">
    <property type="term" value="C:membrane"/>
    <property type="evidence" value="ECO:0007669"/>
    <property type="project" value="InterPro"/>
</dbReference>
<gene>
    <name evidence="5" type="ORF">LCGC14_0741590</name>
</gene>
<dbReference type="SMART" id="SM00304">
    <property type="entry name" value="HAMP"/>
    <property type="match status" value="1"/>
</dbReference>
<dbReference type="SUPFAM" id="SSF55073">
    <property type="entry name" value="Nucleotide cyclase"/>
    <property type="match status" value="1"/>
</dbReference>
<dbReference type="NCBIfam" id="TIGR00254">
    <property type="entry name" value="GGDEF"/>
    <property type="match status" value="1"/>
</dbReference>
<feature type="domain" description="HAMP" evidence="3">
    <location>
        <begin position="293"/>
        <end position="345"/>
    </location>
</feature>
<dbReference type="InterPro" id="IPR001633">
    <property type="entry name" value="EAL_dom"/>
</dbReference>
<organism evidence="5">
    <name type="scientific">marine sediment metagenome</name>
    <dbReference type="NCBI Taxonomy" id="412755"/>
    <lineage>
        <taxon>unclassified sequences</taxon>
        <taxon>metagenomes</taxon>
        <taxon>ecological metagenomes</taxon>
    </lineage>
</organism>
<dbReference type="AlphaFoldDB" id="A0A0F9QRK1"/>
<keyword evidence="1" id="KW-1133">Transmembrane helix</keyword>
<feature type="domain" description="EAL" evidence="2">
    <location>
        <begin position="517"/>
        <end position="770"/>
    </location>
</feature>
<dbReference type="PROSITE" id="PS50887">
    <property type="entry name" value="GGDEF"/>
    <property type="match status" value="1"/>
</dbReference>
<dbReference type="GO" id="GO:0007165">
    <property type="term" value="P:signal transduction"/>
    <property type="evidence" value="ECO:0007669"/>
    <property type="project" value="InterPro"/>
</dbReference>
<dbReference type="Pfam" id="PF14827">
    <property type="entry name" value="dCache_3"/>
    <property type="match status" value="1"/>
</dbReference>
<proteinExistence type="predicted"/>
<dbReference type="InterPro" id="IPR043128">
    <property type="entry name" value="Rev_trsase/Diguanyl_cyclase"/>
</dbReference>
<evidence type="ECO:0000259" key="2">
    <source>
        <dbReference type="PROSITE" id="PS50883"/>
    </source>
</evidence>
<dbReference type="Gene3D" id="6.10.340.10">
    <property type="match status" value="1"/>
</dbReference>
<dbReference type="PANTHER" id="PTHR33121">
    <property type="entry name" value="CYCLIC DI-GMP PHOSPHODIESTERASE PDEF"/>
    <property type="match status" value="1"/>
</dbReference>
<dbReference type="PANTHER" id="PTHR33121:SF19">
    <property type="entry name" value="CYCLIC DI-GMP PHOSPHODIESTERASE PA2567"/>
    <property type="match status" value="1"/>
</dbReference>
<dbReference type="PROSITE" id="PS50885">
    <property type="entry name" value="HAMP"/>
    <property type="match status" value="1"/>
</dbReference>
<name>A0A0F9QRK1_9ZZZZ</name>
<dbReference type="InterPro" id="IPR000160">
    <property type="entry name" value="GGDEF_dom"/>
</dbReference>
<sequence length="785" mass="85529">MGGLANRIGFRGRLVIAMVALVALVSLLIGALLMVYLFEDEQRRALEQLSVAERLTTEVIERRTDLELSRLSVVVRDFGFRSAIASRDPATLSSALENHSGRVGADFALLLDRQGEPLASTLPQDIPDITSTQLANVSSGGVNRSLVTINQRGYEVLIVPVEAPGLRAWLVAGFELDQELANIIARLSGSSVIFRSNANDPGEFTSFAASSDVDTAGVAALLKSSSGQNFIESTRYFTRTLSLGTSEKGTFEALLMSSREASLQNYYSRALEIALLVAAIMVLAIVLALLTARYLGQPVLQLAQYARAVGRGDNPQAPDIRTGGELRQLRDALRDTLARLIGRETEIRHAATHDEVTGLGNRSALMHAANENFDAGKSFSLIGLRVSDLSNINDTLGLEFGDKVLLSLSERIRVELPDASLIARTGGGEFMALIPAHSPEALDQRALALHSSAVLPLNIDKTPFSLRTNLITLQLPADAGQINELRRRVNLTFEQAVQNDVAVTRYEPGRDENHLRELKLVSDLHSAIRHGGLHMNYQPKLDSRTGQLLQVEALVRWVHPELGFISPDEFIFLAEQSGQIHDLTDQILQQVADDARAWFNGGLDAGVAINLSAMDLTWPGLTERIASIFGGWHHNMDRITLEVTESALMEDPEEAMATLNRLRALGVTLSVDDFGTGYSSLSQLRTLPVQELKIDKSFVLKLNAEPQDQLIVKSTIDMAHGLGLKVVAEGIENLETWKLLQSWGCNIGQGFYLSRPVAVADLAQTAAAIAARQQELADITLEHSS</sequence>
<dbReference type="SMART" id="SM00267">
    <property type="entry name" value="GGDEF"/>
    <property type="match status" value="1"/>
</dbReference>
<accession>A0A0F9QRK1</accession>
<evidence type="ECO:0000256" key="1">
    <source>
        <dbReference type="SAM" id="Phobius"/>
    </source>
</evidence>
<dbReference type="InterPro" id="IPR029150">
    <property type="entry name" value="dCache_3"/>
</dbReference>
<protein>
    <recommendedName>
        <fullName evidence="6">Diguanylate phosphodiesterase</fullName>
    </recommendedName>
</protein>
<dbReference type="CDD" id="cd01948">
    <property type="entry name" value="EAL"/>
    <property type="match status" value="1"/>
</dbReference>
<dbReference type="EMBL" id="LAZR01001753">
    <property type="protein sequence ID" value="KKN39627.1"/>
    <property type="molecule type" value="Genomic_DNA"/>
</dbReference>
<dbReference type="InterPro" id="IPR029787">
    <property type="entry name" value="Nucleotide_cyclase"/>
</dbReference>
<dbReference type="GO" id="GO:0071111">
    <property type="term" value="F:cyclic-guanylate-specific phosphodiesterase activity"/>
    <property type="evidence" value="ECO:0007669"/>
    <property type="project" value="InterPro"/>
</dbReference>
<reference evidence="5" key="1">
    <citation type="journal article" date="2015" name="Nature">
        <title>Complex archaea that bridge the gap between prokaryotes and eukaryotes.</title>
        <authorList>
            <person name="Spang A."/>
            <person name="Saw J.H."/>
            <person name="Jorgensen S.L."/>
            <person name="Zaremba-Niedzwiedzka K."/>
            <person name="Martijn J."/>
            <person name="Lind A.E."/>
            <person name="van Eijk R."/>
            <person name="Schleper C."/>
            <person name="Guy L."/>
            <person name="Ettema T.J."/>
        </authorList>
    </citation>
    <scope>NUCLEOTIDE SEQUENCE</scope>
</reference>
<feature type="transmembrane region" description="Helical" evidence="1">
    <location>
        <begin position="14"/>
        <end position="38"/>
    </location>
</feature>
<evidence type="ECO:0000259" key="4">
    <source>
        <dbReference type="PROSITE" id="PS50887"/>
    </source>
</evidence>
<evidence type="ECO:0008006" key="6">
    <source>
        <dbReference type="Google" id="ProtNLM"/>
    </source>
</evidence>
<keyword evidence="1" id="KW-0472">Membrane</keyword>
<keyword evidence="1" id="KW-0812">Transmembrane</keyword>
<dbReference type="InterPro" id="IPR050706">
    <property type="entry name" value="Cyclic-di-GMP_PDE-like"/>
</dbReference>
<feature type="transmembrane region" description="Helical" evidence="1">
    <location>
        <begin position="273"/>
        <end position="295"/>
    </location>
</feature>